<evidence type="ECO:0000256" key="1">
    <source>
        <dbReference type="SAM" id="Coils"/>
    </source>
</evidence>
<dbReference type="KEGG" id="adu:107484808"/>
<feature type="coiled-coil region" evidence="1">
    <location>
        <begin position="63"/>
        <end position="126"/>
    </location>
</feature>
<evidence type="ECO:0000313" key="2">
    <source>
        <dbReference type="Proteomes" id="UP000515211"/>
    </source>
</evidence>
<dbReference type="RefSeq" id="XP_052115778.1">
    <property type="nucleotide sequence ID" value="XM_052259818.1"/>
</dbReference>
<reference evidence="2" key="1">
    <citation type="journal article" date="2016" name="Nat. Genet.">
        <title>The genome sequences of Arachis duranensis and Arachis ipaensis, the diploid ancestors of cultivated peanut.</title>
        <authorList>
            <person name="Bertioli D.J."/>
            <person name="Cannon S.B."/>
            <person name="Froenicke L."/>
            <person name="Huang G."/>
            <person name="Farmer A.D."/>
            <person name="Cannon E.K."/>
            <person name="Liu X."/>
            <person name="Gao D."/>
            <person name="Clevenger J."/>
            <person name="Dash S."/>
            <person name="Ren L."/>
            <person name="Moretzsohn M.C."/>
            <person name="Shirasawa K."/>
            <person name="Huang W."/>
            <person name="Vidigal B."/>
            <person name="Abernathy B."/>
            <person name="Chu Y."/>
            <person name="Niederhuth C.E."/>
            <person name="Umale P."/>
            <person name="Araujo A.C."/>
            <person name="Kozik A."/>
            <person name="Kim K.D."/>
            <person name="Burow M.D."/>
            <person name="Varshney R.K."/>
            <person name="Wang X."/>
            <person name="Zhang X."/>
            <person name="Barkley N."/>
            <person name="Guimaraes P.M."/>
            <person name="Isobe S."/>
            <person name="Guo B."/>
            <person name="Liao B."/>
            <person name="Stalker H.T."/>
            <person name="Schmitz R.J."/>
            <person name="Scheffler B.E."/>
            <person name="Leal-Bertioli S.C."/>
            <person name="Xun X."/>
            <person name="Jackson S.A."/>
            <person name="Michelmore R."/>
            <person name="Ozias-Akins P."/>
        </authorList>
    </citation>
    <scope>NUCLEOTIDE SEQUENCE [LARGE SCALE GENOMIC DNA]</scope>
    <source>
        <strain evidence="2">cv. V14167</strain>
    </source>
</reference>
<keyword evidence="1" id="KW-0175">Coiled coil</keyword>
<sequence length="127" mass="14929">MTSIVTIVEKLVIHLQIVPTMFKKFTEQKESDGAERGEGAVEVMKHMEEDEGEEKKKLEAIKLDLHEKEERKTNDELQDARKELVKVFCDESWENRKKEMAKCTKIRNAEKKQEMLRGNVQKLQLQN</sequence>
<reference evidence="3" key="2">
    <citation type="submission" date="2025-08" db="UniProtKB">
        <authorList>
            <consortium name="RefSeq"/>
        </authorList>
    </citation>
    <scope>IDENTIFICATION</scope>
    <source>
        <tissue evidence="3">Whole plant</tissue>
    </source>
</reference>
<dbReference type="AlphaFoldDB" id="A0A9C6TUW6"/>
<gene>
    <name evidence="3" type="primary">LOC107484808</name>
</gene>
<name>A0A9C6TUW6_ARADU</name>
<protein>
    <submittedName>
        <fullName evidence="3">Protein INVOLVED IN DE NOVO 2-like isoform X1</fullName>
    </submittedName>
</protein>
<evidence type="ECO:0000313" key="3">
    <source>
        <dbReference type="RefSeq" id="XP_052115778.1"/>
    </source>
</evidence>
<accession>A0A9C6TUW6</accession>
<keyword evidence="2" id="KW-1185">Reference proteome</keyword>
<organism evidence="2 3">
    <name type="scientific">Arachis duranensis</name>
    <name type="common">Wild peanut</name>
    <dbReference type="NCBI Taxonomy" id="130453"/>
    <lineage>
        <taxon>Eukaryota</taxon>
        <taxon>Viridiplantae</taxon>
        <taxon>Streptophyta</taxon>
        <taxon>Embryophyta</taxon>
        <taxon>Tracheophyta</taxon>
        <taxon>Spermatophyta</taxon>
        <taxon>Magnoliopsida</taxon>
        <taxon>eudicotyledons</taxon>
        <taxon>Gunneridae</taxon>
        <taxon>Pentapetalae</taxon>
        <taxon>rosids</taxon>
        <taxon>fabids</taxon>
        <taxon>Fabales</taxon>
        <taxon>Fabaceae</taxon>
        <taxon>Papilionoideae</taxon>
        <taxon>50 kb inversion clade</taxon>
        <taxon>dalbergioids sensu lato</taxon>
        <taxon>Dalbergieae</taxon>
        <taxon>Pterocarpus clade</taxon>
        <taxon>Arachis</taxon>
    </lineage>
</organism>
<dbReference type="Proteomes" id="UP000515211">
    <property type="component" value="Chromosome 4"/>
</dbReference>
<proteinExistence type="predicted"/>
<dbReference type="GeneID" id="107484808"/>